<dbReference type="AlphaFoldDB" id="A0A0F8WL96"/>
<name>A0A0F8WL96_9ZZZZ</name>
<proteinExistence type="predicted"/>
<dbReference type="InterPro" id="IPR000120">
    <property type="entry name" value="Amidase"/>
</dbReference>
<accession>A0A0F8WL96</accession>
<dbReference type="InterPro" id="IPR023631">
    <property type="entry name" value="Amidase_dom"/>
</dbReference>
<comment type="caution">
    <text evidence="2">The sequence shown here is derived from an EMBL/GenBank/DDBJ whole genome shotgun (WGS) entry which is preliminary data.</text>
</comment>
<protein>
    <recommendedName>
        <fullName evidence="1">Amidase domain-containing protein</fullName>
    </recommendedName>
</protein>
<feature type="domain" description="Amidase" evidence="1">
    <location>
        <begin position="2"/>
        <end position="273"/>
    </location>
</feature>
<dbReference type="GO" id="GO:0003824">
    <property type="term" value="F:catalytic activity"/>
    <property type="evidence" value="ECO:0007669"/>
    <property type="project" value="InterPro"/>
</dbReference>
<dbReference type="PANTHER" id="PTHR11895:SF7">
    <property type="entry name" value="GLUTAMYL-TRNA(GLN) AMIDOTRANSFERASE SUBUNIT A, MITOCHONDRIAL"/>
    <property type="match status" value="1"/>
</dbReference>
<sequence>MPTRGRKPLGPHFGDIGGGLVHEHGLTRTVRDSAALLDATSGPDLGDPYHAPPNERPFLEEVKREVRRLKIGLLSSIPEGWSLESQLHPDCENAVKDAARICETQGHIVEEVVPGDLSYPDLFKTFGKIFTCLTGQFISYWETELGKSLVKEQLEPITWITYQAGLKRTGGDYLGALESIQRFSRKLARWQDEGGYDMILSPTVRIPPAKLGSFRSVPDDPMRWAKMSNTLSALTYIYNITGQPAMTVPLFWNEENLPIGVQFAGRFGDEATLFRLAAQLEQARPWADKKPPIHCSNPEI</sequence>
<organism evidence="2">
    <name type="scientific">marine sediment metagenome</name>
    <dbReference type="NCBI Taxonomy" id="412755"/>
    <lineage>
        <taxon>unclassified sequences</taxon>
        <taxon>metagenomes</taxon>
        <taxon>ecological metagenomes</taxon>
    </lineage>
</organism>
<dbReference type="EMBL" id="LAZR01064374">
    <property type="protein sequence ID" value="KKK57652.1"/>
    <property type="molecule type" value="Genomic_DNA"/>
</dbReference>
<dbReference type="SUPFAM" id="SSF75304">
    <property type="entry name" value="Amidase signature (AS) enzymes"/>
    <property type="match status" value="1"/>
</dbReference>
<dbReference type="PANTHER" id="PTHR11895">
    <property type="entry name" value="TRANSAMIDASE"/>
    <property type="match status" value="1"/>
</dbReference>
<evidence type="ECO:0000313" key="2">
    <source>
        <dbReference type="EMBL" id="KKK57652.1"/>
    </source>
</evidence>
<gene>
    <name evidence="2" type="ORF">LCGC14_3052330</name>
</gene>
<dbReference type="Pfam" id="PF01425">
    <property type="entry name" value="Amidase"/>
    <property type="match status" value="1"/>
</dbReference>
<dbReference type="InterPro" id="IPR036928">
    <property type="entry name" value="AS_sf"/>
</dbReference>
<reference evidence="2" key="1">
    <citation type="journal article" date="2015" name="Nature">
        <title>Complex archaea that bridge the gap between prokaryotes and eukaryotes.</title>
        <authorList>
            <person name="Spang A."/>
            <person name="Saw J.H."/>
            <person name="Jorgensen S.L."/>
            <person name="Zaremba-Niedzwiedzka K."/>
            <person name="Martijn J."/>
            <person name="Lind A.E."/>
            <person name="van Eijk R."/>
            <person name="Schleper C."/>
            <person name="Guy L."/>
            <person name="Ettema T.J."/>
        </authorList>
    </citation>
    <scope>NUCLEOTIDE SEQUENCE</scope>
</reference>
<evidence type="ECO:0000259" key="1">
    <source>
        <dbReference type="Pfam" id="PF01425"/>
    </source>
</evidence>
<dbReference type="Gene3D" id="3.90.1300.10">
    <property type="entry name" value="Amidase signature (AS) domain"/>
    <property type="match status" value="1"/>
</dbReference>